<comment type="caution">
    <text evidence="2">The sequence shown here is derived from an EMBL/GenBank/DDBJ whole genome shotgun (WGS) entry which is preliminary data.</text>
</comment>
<dbReference type="Proteomes" id="UP000603434">
    <property type="component" value="Unassembled WGS sequence"/>
</dbReference>
<protein>
    <recommendedName>
        <fullName evidence="4">Polymerase/histidinol phosphatase N-terminal domain-containing protein</fullName>
    </recommendedName>
</protein>
<proteinExistence type="predicted"/>
<keyword evidence="1" id="KW-1133">Transmembrane helix</keyword>
<organism evidence="2 3">
    <name type="scientific">Candidatus Desulfatibia profunda</name>
    <dbReference type="NCBI Taxonomy" id="2841695"/>
    <lineage>
        <taxon>Bacteria</taxon>
        <taxon>Pseudomonadati</taxon>
        <taxon>Thermodesulfobacteriota</taxon>
        <taxon>Desulfobacteria</taxon>
        <taxon>Desulfobacterales</taxon>
        <taxon>Desulfobacterales incertae sedis</taxon>
        <taxon>Candidatus Desulfatibia</taxon>
    </lineage>
</organism>
<keyword evidence="1" id="KW-0812">Transmembrane</keyword>
<keyword evidence="1" id="KW-0472">Membrane</keyword>
<reference evidence="2 3" key="1">
    <citation type="submission" date="2020-08" db="EMBL/GenBank/DDBJ databases">
        <title>Bridging the membrane lipid divide: bacteria of the FCB group superphylum have the potential to synthesize archaeal ether lipids.</title>
        <authorList>
            <person name="Villanueva L."/>
            <person name="Von Meijenfeldt F.A.B."/>
            <person name="Westbye A.B."/>
            <person name="Yadav S."/>
            <person name="Hopmans E.C."/>
            <person name="Dutilh B.E."/>
            <person name="Sinninghe Damste J.S."/>
        </authorList>
    </citation>
    <scope>NUCLEOTIDE SEQUENCE [LARGE SCALE GENOMIC DNA]</scope>
    <source>
        <strain evidence="2">NIOZ-UU30</strain>
    </source>
</reference>
<dbReference type="Gene3D" id="3.20.20.140">
    <property type="entry name" value="Metal-dependent hydrolases"/>
    <property type="match status" value="1"/>
</dbReference>
<evidence type="ECO:0000256" key="1">
    <source>
        <dbReference type="SAM" id="Phobius"/>
    </source>
</evidence>
<gene>
    <name evidence="2" type="ORF">H8E23_15700</name>
</gene>
<accession>A0A8J6TNC0</accession>
<feature type="transmembrane region" description="Helical" evidence="1">
    <location>
        <begin position="176"/>
        <end position="195"/>
    </location>
</feature>
<evidence type="ECO:0008006" key="4">
    <source>
        <dbReference type="Google" id="ProtNLM"/>
    </source>
</evidence>
<dbReference type="InterPro" id="IPR016195">
    <property type="entry name" value="Pol/histidinol_Pase-like"/>
</dbReference>
<dbReference type="EMBL" id="JACNJH010000224">
    <property type="protein sequence ID" value="MBC8362829.1"/>
    <property type="molecule type" value="Genomic_DNA"/>
</dbReference>
<name>A0A8J6TNC0_9BACT</name>
<feature type="transmembrane region" description="Helical" evidence="1">
    <location>
        <begin position="202"/>
        <end position="221"/>
    </location>
</feature>
<dbReference type="AlphaFoldDB" id="A0A8J6TNC0"/>
<dbReference type="SUPFAM" id="SSF89550">
    <property type="entry name" value="PHP domain-like"/>
    <property type="match status" value="1"/>
</dbReference>
<sequence length="487" mass="54818">MKARLSIALLIIFNFFLQGGLAASQEWLQVPGVIHVQTSFDGAGLYSLEQLVAMAKEKKLEVLIPSDHDLQVMEYGLPPFRNIIKKREEKDSVIKNGPREFLAQIARVNQMQTQVLVIPGVQSSPFYYWSGSPLGKNLSAHDYRKELLLVGMQSPEDYQGLPLLHSKFSTRYTKEVLPRSLIFLACLLLAVYLIIHKGILRFLGWIICLLSIGLLINHHPFSSSSFDPYHGDQGIKPYQELIDYVNERNGLVFWLHPESNYAVNGTQLGPIKLITQHYPDDLIAAKGYTGFEALYGDNFTAIDPGKHWDKILNDYCLGIRDRPVWGISGADFRGSKGEELDKYQTIFLVRYKTTEAILEALSKGRIYAVQKGADNRLSLDQFRIKDNASENSAITGQELDLQGLALVEGRLSASDSGRYPVKVALIRGGKAMASFEGETPLEFHFLDQDQRAGKTYYRLDARGRSVGRLLSNPIFISFGLSQRKEIR</sequence>
<evidence type="ECO:0000313" key="3">
    <source>
        <dbReference type="Proteomes" id="UP000603434"/>
    </source>
</evidence>
<evidence type="ECO:0000313" key="2">
    <source>
        <dbReference type="EMBL" id="MBC8362829.1"/>
    </source>
</evidence>